<proteinExistence type="predicted"/>
<dbReference type="OrthoDB" id="25870at2759"/>
<dbReference type="VEuPathDB" id="AmoebaDB:EIN_503840"/>
<dbReference type="EMBL" id="KB206500">
    <property type="protein sequence ID" value="ELP90278.1"/>
    <property type="molecule type" value="Genomic_DNA"/>
</dbReference>
<organism evidence="1 2">
    <name type="scientific">Entamoeba invadens IP1</name>
    <dbReference type="NCBI Taxonomy" id="370355"/>
    <lineage>
        <taxon>Eukaryota</taxon>
        <taxon>Amoebozoa</taxon>
        <taxon>Evosea</taxon>
        <taxon>Archamoebae</taxon>
        <taxon>Mastigamoebida</taxon>
        <taxon>Entamoebidae</taxon>
        <taxon>Entamoeba</taxon>
    </lineage>
</organism>
<name>A0A0A1UD80_ENTIV</name>
<dbReference type="GeneID" id="14889275"/>
<dbReference type="RefSeq" id="XP_004257049.1">
    <property type="nucleotide sequence ID" value="XM_004257001.1"/>
</dbReference>
<dbReference type="AlphaFoldDB" id="A0A0A1UD80"/>
<evidence type="ECO:0000313" key="2">
    <source>
        <dbReference type="Proteomes" id="UP000014680"/>
    </source>
</evidence>
<protein>
    <submittedName>
        <fullName evidence="1">Uncharacterized protein</fullName>
    </submittedName>
</protein>
<dbReference type="Proteomes" id="UP000014680">
    <property type="component" value="Unassembled WGS sequence"/>
</dbReference>
<sequence>MSTPEEIPIPMLLVYPRPFLDTGNANFVAGLVNKIKTCNSFEKSSVVCYVVGLAKHPRSNEKAIVIATTAMKGDFHIFRLLVTCSQNDVLIYTEYKIPKLVQNGEDFNDFTLCNAVLNQDLNGIVVLETKRSFLLYSVINTNGVGKMEELVLSPYQTNRITQQVEIVPFDITKGSSFAVHTQDSMWTVSFKTSLFSKKVLIYKHETYDEACCFVLNTMKDMILITTKDVYSLIPFEPLQRIENKFNTMSFKTFTEMYFRYRRLCDKSQPVSFTSTQFMKKQNDFSAFVTTTSFPLIEPNLLNTLPESKTKKPVIQTIFLGKYYYIFILKAMVWICDENGVLHTLESKGSPYETLFVDSDLIFFVSDNRVSVYDFHPTHQTVLVESMKSLKAKNLLNLRRLDDNLYIEDLTFNIFQLDYNPHYFVEYLYSPTNTRLTFLHMLFHTPCHFL</sequence>
<accession>A0A0A1UD80</accession>
<dbReference type="KEGG" id="eiv:EIN_503840"/>
<reference evidence="1 2" key="1">
    <citation type="submission" date="2012-10" db="EMBL/GenBank/DDBJ databases">
        <authorList>
            <person name="Zafar N."/>
            <person name="Inman J."/>
            <person name="Hall N."/>
            <person name="Lorenzi H."/>
            <person name="Caler E."/>
        </authorList>
    </citation>
    <scope>NUCLEOTIDE SEQUENCE [LARGE SCALE GENOMIC DNA]</scope>
    <source>
        <strain evidence="1 2">IP1</strain>
    </source>
</reference>
<keyword evidence="2" id="KW-1185">Reference proteome</keyword>
<gene>
    <name evidence="1" type="ORF">EIN_503840</name>
</gene>
<evidence type="ECO:0000313" key="1">
    <source>
        <dbReference type="EMBL" id="ELP90278.1"/>
    </source>
</evidence>